<evidence type="ECO:0000313" key="1">
    <source>
        <dbReference type="EnsemblMetazoa" id="XP_030844100"/>
    </source>
</evidence>
<protein>
    <recommendedName>
        <fullName evidence="3">Transposase</fullName>
    </recommendedName>
</protein>
<accession>A0A7M7P006</accession>
<dbReference type="PANTHER" id="PTHR47326">
    <property type="entry name" value="TRANSPOSABLE ELEMENT TC3 TRANSPOSASE-LIKE PROTEIN"/>
    <property type="match status" value="1"/>
</dbReference>
<evidence type="ECO:0008006" key="3">
    <source>
        <dbReference type="Google" id="ProtNLM"/>
    </source>
</evidence>
<dbReference type="InParanoid" id="A0A7M7P006"/>
<dbReference type="PANTHER" id="PTHR47326:SF1">
    <property type="entry name" value="HTH PSQ-TYPE DOMAIN-CONTAINING PROTEIN"/>
    <property type="match status" value="1"/>
</dbReference>
<dbReference type="GeneID" id="115925080"/>
<dbReference type="RefSeq" id="XP_030844103.1">
    <property type="nucleotide sequence ID" value="XM_030988243.1"/>
</dbReference>
<dbReference type="AlphaFoldDB" id="A0A7M7P006"/>
<dbReference type="KEGG" id="spu:115925082"/>
<dbReference type="GeneID" id="115925082"/>
<dbReference type="OrthoDB" id="9971063at2759"/>
<dbReference type="GO" id="GO:0003676">
    <property type="term" value="F:nucleic acid binding"/>
    <property type="evidence" value="ECO:0007669"/>
    <property type="project" value="InterPro"/>
</dbReference>
<dbReference type="RefSeq" id="XP_030850176.1">
    <property type="nucleotide sequence ID" value="XM_030994316.1"/>
</dbReference>
<dbReference type="KEGG" id="spu:115927944"/>
<reference evidence="1" key="2">
    <citation type="submission" date="2021-01" db="UniProtKB">
        <authorList>
            <consortium name="EnsemblMetazoa"/>
        </authorList>
    </citation>
    <scope>IDENTIFICATION</scope>
</reference>
<dbReference type="InterPro" id="IPR036397">
    <property type="entry name" value="RNaseH_sf"/>
</dbReference>
<dbReference type="GeneID" id="115927944"/>
<sequence length="138" mass="16671">MIDDQVVPALDQMARFRRQRNGPFRHLWWAQDGAPAHRTRIVMTRLRELFRNRIIALNEPVEWPRRSPDLTPLDFFVWGYLKSRVYQSPPANLNDLRERIRIESEALGRDRRMLRRVFQEMLHRARKCIERDGGHVEE</sequence>
<dbReference type="RefSeq" id="XP_030844100.1">
    <property type="nucleotide sequence ID" value="XM_030988240.1"/>
</dbReference>
<dbReference type="KEGG" id="spu:115925080"/>
<dbReference type="Gene3D" id="3.30.420.10">
    <property type="entry name" value="Ribonuclease H-like superfamily/Ribonuclease H"/>
    <property type="match status" value="1"/>
</dbReference>
<organism evidence="1 2">
    <name type="scientific">Strongylocentrotus purpuratus</name>
    <name type="common">Purple sea urchin</name>
    <dbReference type="NCBI Taxonomy" id="7668"/>
    <lineage>
        <taxon>Eukaryota</taxon>
        <taxon>Metazoa</taxon>
        <taxon>Echinodermata</taxon>
        <taxon>Eleutherozoa</taxon>
        <taxon>Echinozoa</taxon>
        <taxon>Echinoidea</taxon>
        <taxon>Euechinoidea</taxon>
        <taxon>Echinacea</taxon>
        <taxon>Camarodonta</taxon>
        <taxon>Echinidea</taxon>
        <taxon>Strongylocentrotidae</taxon>
        <taxon>Strongylocentrotus</taxon>
    </lineage>
</organism>
<dbReference type="Proteomes" id="UP000007110">
    <property type="component" value="Unassembled WGS sequence"/>
</dbReference>
<dbReference type="EnsemblMetazoa" id="XM_030988240">
    <property type="protein sequence ID" value="XP_030844100"/>
    <property type="gene ID" value="LOC115925080"/>
</dbReference>
<dbReference type="EnsemblMetazoa" id="XM_030988243">
    <property type="protein sequence ID" value="XP_030844103"/>
    <property type="gene ID" value="LOC115925082"/>
</dbReference>
<dbReference type="OMA" id="ENWIERC"/>
<keyword evidence="2" id="KW-1185">Reference proteome</keyword>
<reference evidence="2" key="1">
    <citation type="submission" date="2015-02" db="EMBL/GenBank/DDBJ databases">
        <title>Genome sequencing for Strongylocentrotus purpuratus.</title>
        <authorList>
            <person name="Murali S."/>
            <person name="Liu Y."/>
            <person name="Vee V."/>
            <person name="English A."/>
            <person name="Wang M."/>
            <person name="Skinner E."/>
            <person name="Han Y."/>
            <person name="Muzny D.M."/>
            <person name="Worley K.C."/>
            <person name="Gibbs R.A."/>
        </authorList>
    </citation>
    <scope>NUCLEOTIDE SEQUENCE</scope>
</reference>
<dbReference type="EnsemblMetazoa" id="XM_030994316">
    <property type="protein sequence ID" value="XP_030850176"/>
    <property type="gene ID" value="LOC115927944"/>
</dbReference>
<evidence type="ECO:0000313" key="2">
    <source>
        <dbReference type="Proteomes" id="UP000007110"/>
    </source>
</evidence>
<proteinExistence type="predicted"/>
<name>A0A7M7P006_STRPU</name>